<reference evidence="1 2" key="1">
    <citation type="submission" date="2019-05" db="EMBL/GenBank/DDBJ databases">
        <title>Streptomyces sp. NEAU-C151, a novel actinomycete isolated from soil.</title>
        <authorList>
            <person name="Han L."/>
            <person name="Jiang H."/>
        </authorList>
    </citation>
    <scope>NUCLEOTIDE SEQUENCE [LARGE SCALE GENOMIC DNA]</scope>
    <source>
        <strain evidence="1 2">NEAU-C151</strain>
    </source>
</reference>
<protein>
    <submittedName>
        <fullName evidence="1">Uncharacterized protein</fullName>
    </submittedName>
</protein>
<evidence type="ECO:0000313" key="1">
    <source>
        <dbReference type="EMBL" id="TLS46091.1"/>
    </source>
</evidence>
<gene>
    <name evidence="1" type="ORF">FE633_11125</name>
</gene>
<proteinExistence type="predicted"/>
<dbReference type="Proteomes" id="UP000305906">
    <property type="component" value="Unassembled WGS sequence"/>
</dbReference>
<comment type="caution">
    <text evidence="1">The sequence shown here is derived from an EMBL/GenBank/DDBJ whole genome shotgun (WGS) entry which is preliminary data.</text>
</comment>
<dbReference type="RefSeq" id="WP_138044965.1">
    <property type="nucleotide sequence ID" value="NZ_VBZC01000010.1"/>
</dbReference>
<dbReference type="EMBL" id="VBZC01000010">
    <property type="protein sequence ID" value="TLS46091.1"/>
    <property type="molecule type" value="Genomic_DNA"/>
</dbReference>
<accession>A0A5R9FRT6</accession>
<name>A0A5R9FRT6_9ACTN</name>
<dbReference type="AlphaFoldDB" id="A0A5R9FRT6"/>
<evidence type="ECO:0000313" key="2">
    <source>
        <dbReference type="Proteomes" id="UP000305906"/>
    </source>
</evidence>
<keyword evidence="2" id="KW-1185">Reference proteome</keyword>
<organism evidence="1 2">
    <name type="scientific">Streptomyces montanus</name>
    <dbReference type="NCBI Taxonomy" id="2580423"/>
    <lineage>
        <taxon>Bacteria</taxon>
        <taxon>Bacillati</taxon>
        <taxon>Actinomycetota</taxon>
        <taxon>Actinomycetes</taxon>
        <taxon>Kitasatosporales</taxon>
        <taxon>Streptomycetaceae</taxon>
        <taxon>Streptomyces</taxon>
    </lineage>
</organism>
<sequence length="86" mass="9721">MIICRPRATRPRAVRRARRTHAFAGPTLAKREDQLVVVLMNLKNDGGPEPKRGVLHGLAVSRRPRTHVGGHAALHALLITDYWRWT</sequence>